<name>A0A3M7RK21_BRAPC</name>
<protein>
    <submittedName>
        <fullName evidence="1">Uncharacterized protein</fullName>
    </submittedName>
</protein>
<reference evidence="1 2" key="1">
    <citation type="journal article" date="2018" name="Sci. Rep.">
        <title>Genomic signatures of local adaptation to the degree of environmental predictability in rotifers.</title>
        <authorList>
            <person name="Franch-Gras L."/>
            <person name="Hahn C."/>
            <person name="Garcia-Roger E.M."/>
            <person name="Carmona M.J."/>
            <person name="Serra M."/>
            <person name="Gomez A."/>
        </authorList>
    </citation>
    <scope>NUCLEOTIDE SEQUENCE [LARGE SCALE GENOMIC DNA]</scope>
    <source>
        <strain evidence="1">HYR1</strain>
    </source>
</reference>
<sequence length="123" mass="14341">MALLVPPMSCIKKRGSEATLLEKSMQLKKKKQKSCYLLELFPAIDCLSVKRDSKGLKKGILLCNAELRQSFCFVNGFTKIFVNLPEFRYYYIKTRNRQFINFSDLISRHFSHGNNIFHLNAEE</sequence>
<dbReference type="EMBL" id="REGN01003241">
    <property type="protein sequence ID" value="RNA23675.1"/>
    <property type="molecule type" value="Genomic_DNA"/>
</dbReference>
<gene>
    <name evidence="1" type="ORF">BpHYR1_025874</name>
</gene>
<keyword evidence="2" id="KW-1185">Reference proteome</keyword>
<dbReference type="AlphaFoldDB" id="A0A3M7RK21"/>
<organism evidence="1 2">
    <name type="scientific">Brachionus plicatilis</name>
    <name type="common">Marine rotifer</name>
    <name type="synonym">Brachionus muelleri</name>
    <dbReference type="NCBI Taxonomy" id="10195"/>
    <lineage>
        <taxon>Eukaryota</taxon>
        <taxon>Metazoa</taxon>
        <taxon>Spiralia</taxon>
        <taxon>Gnathifera</taxon>
        <taxon>Rotifera</taxon>
        <taxon>Eurotatoria</taxon>
        <taxon>Monogononta</taxon>
        <taxon>Pseudotrocha</taxon>
        <taxon>Ploima</taxon>
        <taxon>Brachionidae</taxon>
        <taxon>Brachionus</taxon>
    </lineage>
</organism>
<evidence type="ECO:0000313" key="1">
    <source>
        <dbReference type="EMBL" id="RNA23675.1"/>
    </source>
</evidence>
<dbReference type="Proteomes" id="UP000276133">
    <property type="component" value="Unassembled WGS sequence"/>
</dbReference>
<evidence type="ECO:0000313" key="2">
    <source>
        <dbReference type="Proteomes" id="UP000276133"/>
    </source>
</evidence>
<accession>A0A3M7RK21</accession>
<comment type="caution">
    <text evidence="1">The sequence shown here is derived from an EMBL/GenBank/DDBJ whole genome shotgun (WGS) entry which is preliminary data.</text>
</comment>
<proteinExistence type="predicted"/>